<evidence type="ECO:0000256" key="1">
    <source>
        <dbReference type="ARBA" id="ARBA00002074"/>
    </source>
</evidence>
<keyword evidence="10" id="KW-0067">ATP-binding</keyword>
<evidence type="ECO:0008006" key="16">
    <source>
        <dbReference type="Google" id="ProtNLM"/>
    </source>
</evidence>
<organism evidence="14 15">
    <name type="scientific">Buddleja alternifolia</name>
    <dbReference type="NCBI Taxonomy" id="168488"/>
    <lineage>
        <taxon>Eukaryota</taxon>
        <taxon>Viridiplantae</taxon>
        <taxon>Streptophyta</taxon>
        <taxon>Embryophyta</taxon>
        <taxon>Tracheophyta</taxon>
        <taxon>Spermatophyta</taxon>
        <taxon>Magnoliopsida</taxon>
        <taxon>eudicotyledons</taxon>
        <taxon>Gunneridae</taxon>
        <taxon>Pentapetalae</taxon>
        <taxon>asterids</taxon>
        <taxon>lamiids</taxon>
        <taxon>Lamiales</taxon>
        <taxon>Scrophulariaceae</taxon>
        <taxon>Buddlejeae</taxon>
        <taxon>Buddleja</taxon>
    </lineage>
</organism>
<dbReference type="Gene3D" id="3.40.50.300">
    <property type="entry name" value="P-loop containing nucleotide triphosphate hydrolases"/>
    <property type="match status" value="1"/>
</dbReference>
<keyword evidence="9" id="KW-0611">Plant defense</keyword>
<dbReference type="InterPro" id="IPR032675">
    <property type="entry name" value="LRR_dom_sf"/>
</dbReference>
<feature type="domain" description="Disease resistance protein winged helix" evidence="12">
    <location>
        <begin position="259"/>
        <end position="330"/>
    </location>
</feature>
<dbReference type="GO" id="GO:0005737">
    <property type="term" value="C:cytoplasm"/>
    <property type="evidence" value="ECO:0007669"/>
    <property type="project" value="UniProtKB-SubCell"/>
</dbReference>
<dbReference type="Pfam" id="PF00931">
    <property type="entry name" value="NB-ARC"/>
    <property type="match status" value="1"/>
</dbReference>
<dbReference type="Proteomes" id="UP000826271">
    <property type="component" value="Unassembled WGS sequence"/>
</dbReference>
<comment type="subcellular location">
    <subcellularLocation>
        <location evidence="2">Cytoplasm</location>
    </subcellularLocation>
</comment>
<dbReference type="InterPro" id="IPR027417">
    <property type="entry name" value="P-loop_NTPase"/>
</dbReference>
<dbReference type="PANTHER" id="PTHR23155">
    <property type="entry name" value="DISEASE RESISTANCE PROTEIN RP"/>
    <property type="match status" value="1"/>
</dbReference>
<evidence type="ECO:0000256" key="3">
    <source>
        <dbReference type="ARBA" id="ARBA00008894"/>
    </source>
</evidence>
<keyword evidence="7" id="KW-0677">Repeat</keyword>
<evidence type="ECO:0000259" key="11">
    <source>
        <dbReference type="Pfam" id="PF00931"/>
    </source>
</evidence>
<accession>A0AAV6WL37</accession>
<dbReference type="FunFam" id="1.10.10.10:FF:000322">
    <property type="entry name" value="Probable disease resistance protein At1g63360"/>
    <property type="match status" value="1"/>
</dbReference>
<evidence type="ECO:0000256" key="4">
    <source>
        <dbReference type="ARBA" id="ARBA00022490"/>
    </source>
</evidence>
<keyword evidence="6" id="KW-0381">Hypersensitive response</keyword>
<dbReference type="Pfam" id="PF23559">
    <property type="entry name" value="WHD_DRP"/>
    <property type="match status" value="1"/>
</dbReference>
<dbReference type="EMBL" id="WHWC01000015">
    <property type="protein sequence ID" value="KAG8368554.1"/>
    <property type="molecule type" value="Genomic_DNA"/>
</dbReference>
<dbReference type="PANTHER" id="PTHR23155:SF1152">
    <property type="entry name" value="AAA+ ATPASE DOMAIN-CONTAINING PROTEIN"/>
    <property type="match status" value="1"/>
</dbReference>
<dbReference type="Gene3D" id="1.10.10.10">
    <property type="entry name" value="Winged helix-like DNA-binding domain superfamily/Winged helix DNA-binding domain"/>
    <property type="match status" value="1"/>
</dbReference>
<reference evidence="14" key="1">
    <citation type="submission" date="2019-10" db="EMBL/GenBank/DDBJ databases">
        <authorList>
            <person name="Zhang R."/>
            <person name="Pan Y."/>
            <person name="Wang J."/>
            <person name="Ma R."/>
            <person name="Yu S."/>
        </authorList>
    </citation>
    <scope>NUCLEOTIDE SEQUENCE</scope>
    <source>
        <strain evidence="14">LA-IB0</strain>
        <tissue evidence="14">Leaf</tissue>
    </source>
</reference>
<keyword evidence="8" id="KW-0547">Nucleotide-binding</keyword>
<dbReference type="Gene3D" id="1.10.8.430">
    <property type="entry name" value="Helical domain of apoptotic protease-activating factors"/>
    <property type="match status" value="1"/>
</dbReference>
<evidence type="ECO:0000256" key="5">
    <source>
        <dbReference type="ARBA" id="ARBA00022614"/>
    </source>
</evidence>
<dbReference type="InterPro" id="IPR036388">
    <property type="entry name" value="WH-like_DNA-bd_sf"/>
</dbReference>
<evidence type="ECO:0000313" key="14">
    <source>
        <dbReference type="EMBL" id="KAG8368554.1"/>
    </source>
</evidence>
<dbReference type="SUPFAM" id="SSF52540">
    <property type="entry name" value="P-loop containing nucleoside triphosphate hydrolases"/>
    <property type="match status" value="1"/>
</dbReference>
<evidence type="ECO:0000256" key="10">
    <source>
        <dbReference type="ARBA" id="ARBA00022840"/>
    </source>
</evidence>
<dbReference type="GO" id="GO:0043531">
    <property type="term" value="F:ADP binding"/>
    <property type="evidence" value="ECO:0007669"/>
    <property type="project" value="InterPro"/>
</dbReference>
<feature type="domain" description="Disease resistance R13L4/SHOC-2-like LRR" evidence="13">
    <location>
        <begin position="417"/>
        <end position="720"/>
    </location>
</feature>
<evidence type="ECO:0000256" key="6">
    <source>
        <dbReference type="ARBA" id="ARBA00022667"/>
    </source>
</evidence>
<keyword evidence="5" id="KW-0433">Leucine-rich repeat</keyword>
<feature type="domain" description="NB-ARC" evidence="11">
    <location>
        <begin position="20"/>
        <end position="177"/>
    </location>
</feature>
<dbReference type="GO" id="GO:0051607">
    <property type="term" value="P:defense response to virus"/>
    <property type="evidence" value="ECO:0007669"/>
    <property type="project" value="UniProtKB-ARBA"/>
</dbReference>
<dbReference type="InterPro" id="IPR042197">
    <property type="entry name" value="Apaf_helical"/>
</dbReference>
<evidence type="ECO:0000256" key="7">
    <source>
        <dbReference type="ARBA" id="ARBA00022737"/>
    </source>
</evidence>
<dbReference type="InterPro" id="IPR055414">
    <property type="entry name" value="LRR_R13L4/SHOC2-like"/>
</dbReference>
<gene>
    <name evidence="14" type="ORF">BUALT_Bualt15G0057600</name>
</gene>
<comment type="function">
    <text evidence="1">Confers resistance to late blight (Phytophthora infestans) races carrying the avirulence gene Avr1. Resistance proteins guard the plant against pathogens that contain an appropriate avirulence protein via an indirect interaction with this avirulence protein. That triggers a defense system including the hypersensitive response, which restricts the pathogen growth.</text>
</comment>
<dbReference type="AlphaFoldDB" id="A0AAV6WL37"/>
<dbReference type="GO" id="GO:0005524">
    <property type="term" value="F:ATP binding"/>
    <property type="evidence" value="ECO:0007669"/>
    <property type="project" value="UniProtKB-KW"/>
</dbReference>
<dbReference type="Pfam" id="PF23598">
    <property type="entry name" value="LRR_14"/>
    <property type="match status" value="1"/>
</dbReference>
<dbReference type="Gene3D" id="3.80.10.10">
    <property type="entry name" value="Ribonuclease Inhibitor"/>
    <property type="match status" value="1"/>
</dbReference>
<evidence type="ECO:0000256" key="8">
    <source>
        <dbReference type="ARBA" id="ARBA00022741"/>
    </source>
</evidence>
<dbReference type="PRINTS" id="PR00364">
    <property type="entry name" value="DISEASERSIST"/>
</dbReference>
<sequence>MVGLENDLVTMLDSLTGLASQLKVFSIIGMAGIGKTTFAKKLYDHPLVMHHFYIRAWITVSQQYQVKEMVLSVLRCVASVSDEIYEKSEEELRDQMYKSLKGRRYLIVLDDMWDTKAWDDLRRTFPDDNNGSRIMLTSRLRDVAIHASLNIPPHCLRCLSADESWELLCSKIFVNESCPVELVEIGKEIACKCQGLPLALVLLGGLLSNMNKKLDVWEEVAKSVGSLVMEDAEHCQNVLALSYNHLPDHLKPCFLYMGIFPEDYEISVKKLIYLWVAEGFIRARKVKSLEEVAEEYLEDLVTRSLVFIKRRRSNGRIKICYIHDLMRDLCLRESQKHNFLHVINNYKQLPLKNPHDDLPLHLRIRQIPQNSPHNLRRLSFHSNIRMYIGTASFPYTRSVMCFETLSLSSRGTHLGMRLILLKVLDIMNIHLRMVPDDILCLTQLKYLALTVQYSLYISHFESMFQSLQIFIIDCEQDVDFTGSFWNMPELRHFHLKRSCLTYSPTSSSVLGVLTAETAQKVQNNLQSLSTVRPIFCTKKVFLGMPNLKKLGVRETEEDHHLLRGWFEKLVYLQQLETLKYTFSNPFVSSNLKPHRLPLSENFPPKLVKLTLSGTSFPWEDMLKLSKLPKLEVLKLRNYAFSGALWRSRKGGFCCLKFLLIGSTDLEVWEADGTHFPKLERLVLRHCRYLKEIPWGIGEAPRLENITLHCCKDSAVMSARNLEEEQESMGNVGLTIHITER</sequence>
<comment type="similarity">
    <text evidence="3">Belongs to the disease resistance NB-LRR family.</text>
</comment>
<evidence type="ECO:0000259" key="12">
    <source>
        <dbReference type="Pfam" id="PF23559"/>
    </source>
</evidence>
<evidence type="ECO:0000313" key="15">
    <source>
        <dbReference type="Proteomes" id="UP000826271"/>
    </source>
</evidence>
<protein>
    <recommendedName>
        <fullName evidence="16">NB-ARC domain-containing protein</fullName>
    </recommendedName>
</protein>
<evidence type="ECO:0000256" key="2">
    <source>
        <dbReference type="ARBA" id="ARBA00004496"/>
    </source>
</evidence>
<dbReference type="InterPro" id="IPR002182">
    <property type="entry name" value="NB-ARC"/>
</dbReference>
<dbReference type="InterPro" id="IPR058922">
    <property type="entry name" value="WHD_DRP"/>
</dbReference>
<evidence type="ECO:0000259" key="13">
    <source>
        <dbReference type="Pfam" id="PF23598"/>
    </source>
</evidence>
<keyword evidence="4" id="KW-0963">Cytoplasm</keyword>
<evidence type="ECO:0000256" key="9">
    <source>
        <dbReference type="ARBA" id="ARBA00022821"/>
    </source>
</evidence>
<name>A0AAV6WL37_9LAMI</name>
<dbReference type="FunFam" id="3.40.50.300:FF:001091">
    <property type="entry name" value="Probable disease resistance protein At1g61300"/>
    <property type="match status" value="1"/>
</dbReference>
<keyword evidence="15" id="KW-1185">Reference proteome</keyword>
<dbReference type="InterPro" id="IPR044974">
    <property type="entry name" value="Disease_R_plants"/>
</dbReference>
<dbReference type="SUPFAM" id="SSF52058">
    <property type="entry name" value="L domain-like"/>
    <property type="match status" value="1"/>
</dbReference>
<dbReference type="GO" id="GO:0009626">
    <property type="term" value="P:plant-type hypersensitive response"/>
    <property type="evidence" value="ECO:0007669"/>
    <property type="project" value="UniProtKB-KW"/>
</dbReference>
<comment type="caution">
    <text evidence="14">The sequence shown here is derived from an EMBL/GenBank/DDBJ whole genome shotgun (WGS) entry which is preliminary data.</text>
</comment>
<proteinExistence type="inferred from homology"/>